<feature type="chain" id="PRO_5030579092" evidence="1">
    <location>
        <begin position="20"/>
        <end position="258"/>
    </location>
</feature>
<keyword evidence="3" id="KW-1185">Reference proteome</keyword>
<dbReference type="SUPFAM" id="SSF53335">
    <property type="entry name" value="S-adenosyl-L-methionine-dependent methyltransferases"/>
    <property type="match status" value="1"/>
</dbReference>
<dbReference type="EMBL" id="JAARLZ010000002">
    <property type="protein sequence ID" value="NII05528.1"/>
    <property type="molecule type" value="Genomic_DNA"/>
</dbReference>
<dbReference type="AlphaFoldDB" id="A0A7X5U880"/>
<reference evidence="2 3" key="1">
    <citation type="submission" date="2020-03" db="EMBL/GenBank/DDBJ databases">
        <authorList>
            <person name="Lai Q."/>
        </authorList>
    </citation>
    <scope>NUCLEOTIDE SEQUENCE [LARGE SCALE GENOMIC DNA]</scope>
    <source>
        <strain evidence="2 3">CCUG 25036</strain>
    </source>
</reference>
<name>A0A7X5U880_9GAMM</name>
<comment type="caution">
    <text evidence="2">The sequence shown here is derived from an EMBL/GenBank/DDBJ whole genome shotgun (WGS) entry which is preliminary data.</text>
</comment>
<evidence type="ECO:0000256" key="1">
    <source>
        <dbReference type="SAM" id="SignalP"/>
    </source>
</evidence>
<protein>
    <submittedName>
        <fullName evidence="2">Class I SAM-dependent methyltransferase</fullName>
    </submittedName>
</protein>
<dbReference type="Proteomes" id="UP000490980">
    <property type="component" value="Unassembled WGS sequence"/>
</dbReference>
<dbReference type="GO" id="GO:0008168">
    <property type="term" value="F:methyltransferase activity"/>
    <property type="evidence" value="ECO:0007669"/>
    <property type="project" value="UniProtKB-KW"/>
</dbReference>
<feature type="signal peptide" evidence="1">
    <location>
        <begin position="1"/>
        <end position="19"/>
    </location>
</feature>
<dbReference type="Gene3D" id="3.40.50.150">
    <property type="entry name" value="Vaccinia Virus protein VP39"/>
    <property type="match status" value="1"/>
</dbReference>
<evidence type="ECO:0000313" key="2">
    <source>
        <dbReference type="EMBL" id="NII05528.1"/>
    </source>
</evidence>
<proteinExistence type="predicted"/>
<dbReference type="PIRSF" id="PIRSF031679">
    <property type="entry name" value="Mtase_Alr7345_prd"/>
    <property type="match status" value="1"/>
</dbReference>
<sequence>MKKHLLGLILLGAMSTAHADMTPPAYVTAAVSDTARPAADTQRDADRKPAALLAFAGVKPGDKVADVMPGGGYFTRLFSKVVGKDGHVYAVVPESIAKARPQALDPLKAMAAEPAFANVGVTTVPYDMLAAPASLDVVWTSQNYHDVYGAVSVFAVEGHTGVEEAAALDAAAFKALKPGGVYVVVDHTAKAGATAQDANTLHRIDPATVIAQAQAVGFVLDARSDVLANPQDAHDKSVFAAEIKGHTDKFALRFRKPR</sequence>
<accession>A0A7X5U880</accession>
<organism evidence="2 3">
    <name type="scientific">Luteibacter anthropi</name>
    <dbReference type="NCBI Taxonomy" id="564369"/>
    <lineage>
        <taxon>Bacteria</taxon>
        <taxon>Pseudomonadati</taxon>
        <taxon>Pseudomonadota</taxon>
        <taxon>Gammaproteobacteria</taxon>
        <taxon>Lysobacterales</taxon>
        <taxon>Rhodanobacteraceae</taxon>
        <taxon>Luteibacter</taxon>
    </lineage>
</organism>
<keyword evidence="1" id="KW-0732">Signal</keyword>
<keyword evidence="2" id="KW-0489">Methyltransferase</keyword>
<evidence type="ECO:0000313" key="3">
    <source>
        <dbReference type="Proteomes" id="UP000490980"/>
    </source>
</evidence>
<dbReference type="RefSeq" id="WP_166946629.1">
    <property type="nucleotide sequence ID" value="NZ_JAARLZ010000002.1"/>
</dbReference>
<gene>
    <name evidence="2" type="ORF">HBF25_03880</name>
</gene>
<dbReference type="GO" id="GO:0032259">
    <property type="term" value="P:methylation"/>
    <property type="evidence" value="ECO:0007669"/>
    <property type="project" value="UniProtKB-KW"/>
</dbReference>
<keyword evidence="2" id="KW-0808">Transferase</keyword>
<dbReference type="InterPro" id="IPR029063">
    <property type="entry name" value="SAM-dependent_MTases_sf"/>
</dbReference>
<dbReference type="InterPro" id="IPR016980">
    <property type="entry name" value="S-AdoMet-dep_MeTrfase_Alr7345"/>
</dbReference>